<sequence length="190" mass="20648">MAPDSCKSPTPPESTTSTVSYICQLCPGYANEVGEAFRALVPRVLVHGSYALAIAYVLADTMDKVKKTQKQLGYSILILRSQVILSMYLPQNHPNSAPSHIACVGLDTLVWQGLASVAIPGLTINRLCATSLWTLQRVAPSLPLVVRKWTTTAIGLGCIPFIVHPIDHGVDRLLDSTLRPMLQLPPKYSD</sequence>
<dbReference type="PANTHER" id="PTHR11001:SF2">
    <property type="entry name" value="MITOCHONDRIAL FISSION PROCESS PROTEIN 1"/>
    <property type="match status" value="1"/>
</dbReference>
<reference evidence="4 5" key="1">
    <citation type="submission" date="2022-01" db="EMBL/GenBank/DDBJ databases">
        <title>A chromosomal length assembly of Cordylochernes scorpioides.</title>
        <authorList>
            <person name="Zeh D."/>
            <person name="Zeh J."/>
        </authorList>
    </citation>
    <scope>NUCLEOTIDE SEQUENCE [LARGE SCALE GENOMIC DNA]</scope>
    <source>
        <strain evidence="4">IN4F17</strain>
        <tissue evidence="4">Whole Body</tissue>
    </source>
</reference>
<dbReference type="Proteomes" id="UP001235939">
    <property type="component" value="Chromosome 02"/>
</dbReference>
<dbReference type="Pfam" id="PF10558">
    <property type="entry name" value="MTP18"/>
    <property type="match status" value="1"/>
</dbReference>
<dbReference type="InterPro" id="IPR019560">
    <property type="entry name" value="Mitochondrial_18_kDa_protein"/>
</dbReference>
<evidence type="ECO:0000256" key="3">
    <source>
        <dbReference type="ARBA" id="ARBA00029631"/>
    </source>
</evidence>
<proteinExistence type="inferred from homology"/>
<gene>
    <name evidence="4" type="ORF">LAZ67_2006396</name>
</gene>
<protein>
    <recommendedName>
        <fullName evidence="2">Mitochondrial fission process protein 1</fullName>
    </recommendedName>
    <alternativeName>
        <fullName evidence="3">Mitochondrial 18 kDa protein</fullName>
    </alternativeName>
</protein>
<accession>A0ABY6K867</accession>
<evidence type="ECO:0000256" key="1">
    <source>
        <dbReference type="ARBA" id="ARBA00009224"/>
    </source>
</evidence>
<evidence type="ECO:0000313" key="5">
    <source>
        <dbReference type="Proteomes" id="UP001235939"/>
    </source>
</evidence>
<evidence type="ECO:0000313" key="4">
    <source>
        <dbReference type="EMBL" id="UYV64048.1"/>
    </source>
</evidence>
<dbReference type="PANTHER" id="PTHR11001">
    <property type="entry name" value="MITOCHONDRIAL FISSION PROCESS PROTEIN 1"/>
    <property type="match status" value="1"/>
</dbReference>
<dbReference type="EMBL" id="CP092864">
    <property type="protein sequence ID" value="UYV64048.1"/>
    <property type="molecule type" value="Genomic_DNA"/>
</dbReference>
<name>A0ABY6K867_9ARAC</name>
<keyword evidence="5" id="KW-1185">Reference proteome</keyword>
<evidence type="ECO:0000256" key="2">
    <source>
        <dbReference type="ARBA" id="ARBA00017835"/>
    </source>
</evidence>
<organism evidence="4 5">
    <name type="scientific">Cordylochernes scorpioides</name>
    <dbReference type="NCBI Taxonomy" id="51811"/>
    <lineage>
        <taxon>Eukaryota</taxon>
        <taxon>Metazoa</taxon>
        <taxon>Ecdysozoa</taxon>
        <taxon>Arthropoda</taxon>
        <taxon>Chelicerata</taxon>
        <taxon>Arachnida</taxon>
        <taxon>Pseudoscorpiones</taxon>
        <taxon>Cheliferoidea</taxon>
        <taxon>Chernetidae</taxon>
        <taxon>Cordylochernes</taxon>
    </lineage>
</organism>
<comment type="similarity">
    <text evidence="1">Belongs to the MTFP1 family.</text>
</comment>